<dbReference type="InterPro" id="IPR043519">
    <property type="entry name" value="NT_sf"/>
</dbReference>
<evidence type="ECO:0000259" key="5">
    <source>
        <dbReference type="Pfam" id="PF18765"/>
    </source>
</evidence>
<dbReference type="GO" id="GO:0016787">
    <property type="term" value="F:hydrolase activity"/>
    <property type="evidence" value="ECO:0007669"/>
    <property type="project" value="UniProtKB-KW"/>
</dbReference>
<feature type="domain" description="Polymerase beta nucleotidyltransferase" evidence="5">
    <location>
        <begin position="158"/>
        <end position="236"/>
    </location>
</feature>
<evidence type="ECO:0000256" key="4">
    <source>
        <dbReference type="ARBA" id="ARBA00024207"/>
    </source>
</evidence>
<keyword evidence="2" id="KW-0540">Nuclease</keyword>
<keyword evidence="3" id="KW-0378">Hydrolase</keyword>
<name>A0A2R7Y9G9_9ARCH</name>
<dbReference type="CDD" id="cd05403">
    <property type="entry name" value="NT_KNTase_like"/>
    <property type="match status" value="1"/>
</dbReference>
<protein>
    <recommendedName>
        <fullName evidence="5">Polymerase beta nucleotidyltransferase domain-containing protein</fullName>
    </recommendedName>
</protein>
<dbReference type="InterPro" id="IPR037038">
    <property type="entry name" value="HepT-like_sf"/>
</dbReference>
<evidence type="ECO:0000256" key="3">
    <source>
        <dbReference type="ARBA" id="ARBA00022801"/>
    </source>
</evidence>
<accession>A0A2R7Y9G9</accession>
<dbReference type="Gene3D" id="3.30.460.10">
    <property type="entry name" value="Beta Polymerase, domain 2"/>
    <property type="match status" value="1"/>
</dbReference>
<dbReference type="Pfam" id="PF01934">
    <property type="entry name" value="HepT-like"/>
    <property type="match status" value="1"/>
</dbReference>
<proteinExistence type="inferred from homology"/>
<dbReference type="PANTHER" id="PTHR43852:SF3">
    <property type="entry name" value="NUCLEOTIDYLTRANSFERASE"/>
    <property type="match status" value="1"/>
</dbReference>
<dbReference type="InterPro" id="IPR008201">
    <property type="entry name" value="HepT-like"/>
</dbReference>
<dbReference type="InterPro" id="IPR052930">
    <property type="entry name" value="TA_antitoxin_MntA"/>
</dbReference>
<comment type="similarity">
    <text evidence="4">Belongs to the HepT RNase toxin family.</text>
</comment>
<evidence type="ECO:0000256" key="1">
    <source>
        <dbReference type="ARBA" id="ARBA00022649"/>
    </source>
</evidence>
<evidence type="ECO:0000256" key="2">
    <source>
        <dbReference type="ARBA" id="ARBA00022722"/>
    </source>
</evidence>
<dbReference type="Proteomes" id="UP000244066">
    <property type="component" value="Unassembled WGS sequence"/>
</dbReference>
<dbReference type="GO" id="GO:0004540">
    <property type="term" value="F:RNA nuclease activity"/>
    <property type="evidence" value="ECO:0007669"/>
    <property type="project" value="InterPro"/>
</dbReference>
<dbReference type="InterPro" id="IPR041633">
    <property type="entry name" value="Polbeta"/>
</dbReference>
<keyword evidence="1" id="KW-1277">Toxin-antitoxin system</keyword>
<dbReference type="Pfam" id="PF18765">
    <property type="entry name" value="Polbeta"/>
    <property type="match status" value="1"/>
</dbReference>
<organism evidence="6 7">
    <name type="scientific">Candidatus Terraquivivens tikiterensis</name>
    <dbReference type="NCBI Taxonomy" id="1980982"/>
    <lineage>
        <taxon>Archaea</taxon>
        <taxon>Nitrososphaerota</taxon>
        <taxon>Candidatus Wolframiiraptoraceae</taxon>
        <taxon>Candidatus Terraquivivens</taxon>
    </lineage>
</organism>
<dbReference type="SUPFAM" id="SSF81301">
    <property type="entry name" value="Nucleotidyltransferase"/>
    <property type="match status" value="1"/>
</dbReference>
<comment type="caution">
    <text evidence="6">The sequence shown here is derived from an EMBL/GenBank/DDBJ whole genome shotgun (WGS) entry which is preliminary data.</text>
</comment>
<dbReference type="EMBL" id="NDWU01000002">
    <property type="protein sequence ID" value="PUA34191.1"/>
    <property type="molecule type" value="Genomic_DNA"/>
</dbReference>
<dbReference type="PANTHER" id="PTHR43852">
    <property type="entry name" value="NUCLEOTIDYLTRANSFERASE"/>
    <property type="match status" value="1"/>
</dbReference>
<reference evidence="6 7" key="1">
    <citation type="submission" date="2017-04" db="EMBL/GenBank/DDBJ databases">
        <title>Draft Aigarchaeota genome from a New Zealand hot spring.</title>
        <authorList>
            <person name="Reysenbach A.-L."/>
            <person name="Donaho J.A."/>
            <person name="Gerhart J."/>
            <person name="Kelley J.F."/>
            <person name="Kouba K."/>
            <person name="Podar M."/>
            <person name="Stott M."/>
        </authorList>
    </citation>
    <scope>NUCLEOTIDE SEQUENCE [LARGE SCALE GENOMIC DNA]</scope>
    <source>
        <strain evidence="6">NZ13_MG1</strain>
    </source>
</reference>
<evidence type="ECO:0000313" key="7">
    <source>
        <dbReference type="Proteomes" id="UP000244066"/>
    </source>
</evidence>
<evidence type="ECO:0000313" key="6">
    <source>
        <dbReference type="EMBL" id="PUA34191.1"/>
    </source>
</evidence>
<dbReference type="AlphaFoldDB" id="A0A2R7Y9G9"/>
<gene>
    <name evidence="6" type="ORF">B9J98_00945</name>
</gene>
<sequence>MLRELVGRNFRELSVYEKFSIRYLVIQLVEAASSVCLHILLNVFGERAEGFPECFARLSAKGVISRDLARGLSTAARLRSLLVHRYWTIDDERVYESVRRGLADFEEFVFGIRRYMYEGSDPEPVSENGSDFKYYELSPEEKARLMRSIGEELGFIDGIVFAYLHGGFLERPFFRDVDIAVWVSDPEKAFEYTVDLSASLETKLGFPVDLHVLNEAPLPFKYHVFARGKLLFSRDEWLRATVVDENMRKYLDLMEATSKLSTFNRRCI</sequence>
<dbReference type="Gene3D" id="1.20.120.580">
    <property type="entry name" value="bsu32300-like"/>
    <property type="match status" value="1"/>
</dbReference>
<dbReference type="GO" id="GO:0110001">
    <property type="term" value="C:toxin-antitoxin complex"/>
    <property type="evidence" value="ECO:0007669"/>
    <property type="project" value="InterPro"/>
</dbReference>